<keyword evidence="2" id="KW-1185">Reference proteome</keyword>
<evidence type="ECO:0000313" key="2">
    <source>
        <dbReference type="Proteomes" id="UP000297245"/>
    </source>
</evidence>
<name>A0A4S8M2N3_DENBC</name>
<sequence>MVSMEKYLELGGLGFTMRVALEMTFGSMSIVAMKPHKGYTMLGFIRNNIISTWSRKMHLTNLSNTDVITSLTFCLKNSIDAYVVGHPVVMPRNVYLFIAPVTLNRCPESGSTEVRWLANGRGYFWSFHPSGSNPLSTRVCNILELPNYRICVDPGEPYLFLDYQHEAVKYVQEIQGFDPLTQDYARARGLPLVEMISPLEKFHLNVLDSAEEDQEALDAWSDAEETLRIISDSESLYEEASSQLQTILFPIPSAEQKLNGTTPEVLGDSDIGNFEGDSSFKGDSDDSALQALGLNSSLGSALVVGCKPSSWLHAYLIQGNVKSWTGFVPNVFIWVGINKE</sequence>
<evidence type="ECO:0000313" key="1">
    <source>
        <dbReference type="EMBL" id="THU96376.1"/>
    </source>
</evidence>
<proteinExistence type="predicted"/>
<gene>
    <name evidence="1" type="ORF">K435DRAFT_797353</name>
</gene>
<dbReference type="Proteomes" id="UP000297245">
    <property type="component" value="Unassembled WGS sequence"/>
</dbReference>
<dbReference type="AlphaFoldDB" id="A0A4S8M2N3"/>
<accession>A0A4S8M2N3</accession>
<organism evidence="1 2">
    <name type="scientific">Dendrothele bispora (strain CBS 962.96)</name>
    <dbReference type="NCBI Taxonomy" id="1314807"/>
    <lineage>
        <taxon>Eukaryota</taxon>
        <taxon>Fungi</taxon>
        <taxon>Dikarya</taxon>
        <taxon>Basidiomycota</taxon>
        <taxon>Agaricomycotina</taxon>
        <taxon>Agaricomycetes</taxon>
        <taxon>Agaricomycetidae</taxon>
        <taxon>Agaricales</taxon>
        <taxon>Agaricales incertae sedis</taxon>
        <taxon>Dendrothele</taxon>
    </lineage>
</organism>
<protein>
    <submittedName>
        <fullName evidence="1">Uncharacterized protein</fullName>
    </submittedName>
</protein>
<dbReference type="EMBL" id="ML179178">
    <property type="protein sequence ID" value="THU96376.1"/>
    <property type="molecule type" value="Genomic_DNA"/>
</dbReference>
<reference evidence="1 2" key="1">
    <citation type="journal article" date="2019" name="Nat. Ecol. Evol.">
        <title>Megaphylogeny resolves global patterns of mushroom evolution.</title>
        <authorList>
            <person name="Varga T."/>
            <person name="Krizsan K."/>
            <person name="Foldi C."/>
            <person name="Dima B."/>
            <person name="Sanchez-Garcia M."/>
            <person name="Sanchez-Ramirez S."/>
            <person name="Szollosi G.J."/>
            <person name="Szarkandi J.G."/>
            <person name="Papp V."/>
            <person name="Albert L."/>
            <person name="Andreopoulos W."/>
            <person name="Angelini C."/>
            <person name="Antonin V."/>
            <person name="Barry K.W."/>
            <person name="Bougher N.L."/>
            <person name="Buchanan P."/>
            <person name="Buyck B."/>
            <person name="Bense V."/>
            <person name="Catcheside P."/>
            <person name="Chovatia M."/>
            <person name="Cooper J."/>
            <person name="Damon W."/>
            <person name="Desjardin D."/>
            <person name="Finy P."/>
            <person name="Geml J."/>
            <person name="Haridas S."/>
            <person name="Hughes K."/>
            <person name="Justo A."/>
            <person name="Karasinski D."/>
            <person name="Kautmanova I."/>
            <person name="Kiss B."/>
            <person name="Kocsube S."/>
            <person name="Kotiranta H."/>
            <person name="LaButti K.M."/>
            <person name="Lechner B.E."/>
            <person name="Liimatainen K."/>
            <person name="Lipzen A."/>
            <person name="Lukacs Z."/>
            <person name="Mihaltcheva S."/>
            <person name="Morgado L.N."/>
            <person name="Niskanen T."/>
            <person name="Noordeloos M.E."/>
            <person name="Ohm R.A."/>
            <person name="Ortiz-Santana B."/>
            <person name="Ovrebo C."/>
            <person name="Racz N."/>
            <person name="Riley R."/>
            <person name="Savchenko A."/>
            <person name="Shiryaev A."/>
            <person name="Soop K."/>
            <person name="Spirin V."/>
            <person name="Szebenyi C."/>
            <person name="Tomsovsky M."/>
            <person name="Tulloss R.E."/>
            <person name="Uehling J."/>
            <person name="Grigoriev I.V."/>
            <person name="Vagvolgyi C."/>
            <person name="Papp T."/>
            <person name="Martin F.M."/>
            <person name="Miettinen O."/>
            <person name="Hibbett D.S."/>
            <person name="Nagy L.G."/>
        </authorList>
    </citation>
    <scope>NUCLEOTIDE SEQUENCE [LARGE SCALE GENOMIC DNA]</scope>
    <source>
        <strain evidence="1 2">CBS 962.96</strain>
    </source>
</reference>